<feature type="transmembrane region" description="Helical" evidence="5">
    <location>
        <begin position="115"/>
        <end position="138"/>
    </location>
</feature>
<evidence type="ECO:0000256" key="5">
    <source>
        <dbReference type="SAM" id="Phobius"/>
    </source>
</evidence>
<dbReference type="PANTHER" id="PTHR23514:SF13">
    <property type="entry name" value="INNER MEMBRANE PROTEIN YBJJ"/>
    <property type="match status" value="1"/>
</dbReference>
<feature type="transmembrane region" description="Helical" evidence="5">
    <location>
        <begin position="62"/>
        <end position="84"/>
    </location>
</feature>
<evidence type="ECO:0000256" key="2">
    <source>
        <dbReference type="ARBA" id="ARBA00022692"/>
    </source>
</evidence>
<name>A0A1G6TPK2_9PROT</name>
<evidence type="ECO:0000256" key="3">
    <source>
        <dbReference type="ARBA" id="ARBA00022989"/>
    </source>
</evidence>
<dbReference type="GO" id="GO:0016020">
    <property type="term" value="C:membrane"/>
    <property type="evidence" value="ECO:0007669"/>
    <property type="project" value="UniProtKB-SubCell"/>
</dbReference>
<dbReference type="Gene3D" id="1.20.1250.20">
    <property type="entry name" value="MFS general substrate transporter like domains"/>
    <property type="match status" value="2"/>
</dbReference>
<gene>
    <name evidence="6" type="ORF">SAMN04487779_1006144</name>
</gene>
<protein>
    <submittedName>
        <fullName evidence="6">Cyanate permease</fullName>
    </submittedName>
</protein>
<dbReference type="STRING" id="938405.SAMN02927895_03357"/>
<feature type="transmembrane region" description="Helical" evidence="5">
    <location>
        <begin position="150"/>
        <end position="172"/>
    </location>
</feature>
<feature type="transmembrane region" description="Helical" evidence="5">
    <location>
        <begin position="364"/>
        <end position="384"/>
    </location>
</feature>
<keyword evidence="2 5" id="KW-0812">Transmembrane</keyword>
<dbReference type="Proteomes" id="UP000198925">
    <property type="component" value="Unassembled WGS sequence"/>
</dbReference>
<evidence type="ECO:0000313" key="6">
    <source>
        <dbReference type="EMBL" id="SDD30971.1"/>
    </source>
</evidence>
<feature type="transmembrane region" description="Helical" evidence="5">
    <location>
        <begin position="216"/>
        <end position="234"/>
    </location>
</feature>
<dbReference type="EMBL" id="FMZX01000006">
    <property type="protein sequence ID" value="SDD30971.1"/>
    <property type="molecule type" value="Genomic_DNA"/>
</dbReference>
<dbReference type="InterPro" id="IPR011701">
    <property type="entry name" value="MFS"/>
</dbReference>
<dbReference type="AlphaFoldDB" id="A0A1G6TPK2"/>
<feature type="transmembrane region" description="Helical" evidence="5">
    <location>
        <begin position="307"/>
        <end position="325"/>
    </location>
</feature>
<feature type="transmembrane region" description="Helical" evidence="5">
    <location>
        <begin position="91"/>
        <end position="109"/>
    </location>
</feature>
<feature type="transmembrane region" description="Helical" evidence="5">
    <location>
        <begin position="31"/>
        <end position="50"/>
    </location>
</feature>
<reference evidence="6 7" key="1">
    <citation type="submission" date="2016-10" db="EMBL/GenBank/DDBJ databases">
        <authorList>
            <person name="de Groot N.N."/>
        </authorList>
    </citation>
    <scope>NUCLEOTIDE SEQUENCE [LARGE SCALE GENOMIC DNA]</scope>
    <source>
        <strain evidence="6 7">CPCC 100156</strain>
    </source>
</reference>
<evidence type="ECO:0000256" key="4">
    <source>
        <dbReference type="ARBA" id="ARBA00023136"/>
    </source>
</evidence>
<dbReference type="InterPro" id="IPR036259">
    <property type="entry name" value="MFS_trans_sf"/>
</dbReference>
<evidence type="ECO:0000313" key="7">
    <source>
        <dbReference type="Proteomes" id="UP000198925"/>
    </source>
</evidence>
<feature type="transmembrane region" description="Helical" evidence="5">
    <location>
        <begin position="178"/>
        <end position="196"/>
    </location>
</feature>
<accession>A0A1G6TPK2</accession>
<evidence type="ECO:0000256" key="1">
    <source>
        <dbReference type="ARBA" id="ARBA00004141"/>
    </source>
</evidence>
<comment type="subcellular location">
    <subcellularLocation>
        <location evidence="1">Membrane</location>
        <topology evidence="1">Multi-pass membrane protein</topology>
    </subcellularLocation>
</comment>
<feature type="transmembrane region" description="Helical" evidence="5">
    <location>
        <begin position="254"/>
        <end position="271"/>
    </location>
</feature>
<dbReference type="CDD" id="cd17393">
    <property type="entry name" value="MFS_MosC_like"/>
    <property type="match status" value="1"/>
</dbReference>
<dbReference type="Pfam" id="PF07690">
    <property type="entry name" value="MFS_1"/>
    <property type="match status" value="1"/>
</dbReference>
<dbReference type="PANTHER" id="PTHR23514">
    <property type="entry name" value="BYPASS OF STOP CODON PROTEIN 6"/>
    <property type="match status" value="1"/>
</dbReference>
<dbReference type="SUPFAM" id="SSF103473">
    <property type="entry name" value="MFS general substrate transporter"/>
    <property type="match status" value="1"/>
</dbReference>
<keyword evidence="3 5" id="KW-1133">Transmembrane helix</keyword>
<feature type="transmembrane region" description="Helical" evidence="5">
    <location>
        <begin position="337"/>
        <end position="358"/>
    </location>
</feature>
<keyword evidence="7" id="KW-1185">Reference proteome</keyword>
<dbReference type="GO" id="GO:0022857">
    <property type="term" value="F:transmembrane transporter activity"/>
    <property type="evidence" value="ECO:0007669"/>
    <property type="project" value="InterPro"/>
</dbReference>
<proteinExistence type="predicted"/>
<keyword evidence="4 5" id="KW-0472">Membrane</keyword>
<dbReference type="InterPro" id="IPR051788">
    <property type="entry name" value="MFS_Transporter"/>
</dbReference>
<sequence>MADDRTPSMLLSEPQMASSADTARTRLATRLSFFAAGFIMACWAPMVPFAKANLGVTDGELGLLLLCIGIGSIIAMPLTGWVSAQVGGKPMILAGGFGLVSVLPALAVVTDPLLLAAALLVFGASLGAIDVAMNVHAVEVEKAARRPLMSGFHAMFSLGGFAGAGGMTWLLSREVSPLTGAVCGSGLGLAAILVAWPRLLQVQGGKPPALVAPRGIVLLLAALAAISFLVEGAILDWSALFLLDRDLVEPTQGGLGYTLFSIAMTAGRLTGDRAVQAVGNRRTLLWGGLLTVAGFVLLLAAQGMAALVGFILIGLGTANIVPVLFSQAGRQTAMPAGLAVAAVTTIGYAGVLAGPAAIGFVSHATSLSIAFWLLAGLMALVPICSRPAARL</sequence>
<organism evidence="6 7">
    <name type="scientific">Belnapia rosea</name>
    <dbReference type="NCBI Taxonomy" id="938405"/>
    <lineage>
        <taxon>Bacteria</taxon>
        <taxon>Pseudomonadati</taxon>
        <taxon>Pseudomonadota</taxon>
        <taxon>Alphaproteobacteria</taxon>
        <taxon>Acetobacterales</taxon>
        <taxon>Roseomonadaceae</taxon>
        <taxon>Belnapia</taxon>
    </lineage>
</organism>
<feature type="transmembrane region" description="Helical" evidence="5">
    <location>
        <begin position="283"/>
        <end position="301"/>
    </location>
</feature>